<dbReference type="PANTHER" id="PTHR33397:SF5">
    <property type="entry name" value="RNASE YUTE-RELATED"/>
    <property type="match status" value="1"/>
</dbReference>
<keyword evidence="2" id="KW-0540">Nuclease</keyword>
<evidence type="ECO:0000256" key="2">
    <source>
        <dbReference type="ARBA" id="ARBA00022722"/>
    </source>
</evidence>
<accession>A0A0U2W0M9</accession>
<dbReference type="STRING" id="162209.IJ22_05540"/>
<dbReference type="InterPro" id="IPR037038">
    <property type="entry name" value="HepT-like_sf"/>
</dbReference>
<dbReference type="EMBL" id="CP013652">
    <property type="protein sequence ID" value="ALS20941.1"/>
    <property type="molecule type" value="Genomic_DNA"/>
</dbReference>
<dbReference type="Proteomes" id="UP000061660">
    <property type="component" value="Chromosome"/>
</dbReference>
<evidence type="ECO:0000256" key="4">
    <source>
        <dbReference type="ARBA" id="ARBA00024207"/>
    </source>
</evidence>
<dbReference type="Pfam" id="PF01934">
    <property type="entry name" value="HepT-like"/>
    <property type="match status" value="1"/>
</dbReference>
<comment type="similarity">
    <text evidence="4">Belongs to the HepT RNase toxin family.</text>
</comment>
<organism evidence="5 6">
    <name type="scientific">Paenibacillus naphthalenovorans</name>
    <dbReference type="NCBI Taxonomy" id="162209"/>
    <lineage>
        <taxon>Bacteria</taxon>
        <taxon>Bacillati</taxon>
        <taxon>Bacillota</taxon>
        <taxon>Bacilli</taxon>
        <taxon>Bacillales</taxon>
        <taxon>Paenibacillaceae</taxon>
        <taxon>Paenibacillus</taxon>
    </lineage>
</organism>
<dbReference type="OrthoDB" id="2375467at2"/>
<dbReference type="InterPro" id="IPR052379">
    <property type="entry name" value="Type_VII_TA_RNase"/>
</dbReference>
<dbReference type="PANTHER" id="PTHR33397">
    <property type="entry name" value="UPF0331 PROTEIN YUTE"/>
    <property type="match status" value="1"/>
</dbReference>
<evidence type="ECO:0000313" key="6">
    <source>
        <dbReference type="Proteomes" id="UP000061660"/>
    </source>
</evidence>
<evidence type="ECO:0000256" key="1">
    <source>
        <dbReference type="ARBA" id="ARBA00022649"/>
    </source>
</evidence>
<dbReference type="Gene3D" id="1.20.120.580">
    <property type="entry name" value="bsu32300-like"/>
    <property type="match status" value="1"/>
</dbReference>
<sequence length="149" mass="16884">MYYVNQEQIDLRLSFVPTLLQACTELREAWPEDVQGEAKEEPLLLHFAQERTLHLAIETVTDVGSLLIDAFMMRDASSYEDIIDILGDEGVFDQDTAATLKELVLLRRPLTQDYTAVRHKGLHPMIGRLPAALEAFAEAVPAFIRKEML</sequence>
<proteinExistence type="inferred from homology"/>
<dbReference type="GO" id="GO:0016787">
    <property type="term" value="F:hydrolase activity"/>
    <property type="evidence" value="ECO:0007669"/>
    <property type="project" value="UniProtKB-KW"/>
</dbReference>
<evidence type="ECO:0000256" key="3">
    <source>
        <dbReference type="ARBA" id="ARBA00022801"/>
    </source>
</evidence>
<dbReference type="AlphaFoldDB" id="A0A0U2W0M9"/>
<dbReference type="GO" id="GO:0110001">
    <property type="term" value="C:toxin-antitoxin complex"/>
    <property type="evidence" value="ECO:0007669"/>
    <property type="project" value="InterPro"/>
</dbReference>
<evidence type="ECO:0000313" key="5">
    <source>
        <dbReference type="EMBL" id="ALS20941.1"/>
    </source>
</evidence>
<keyword evidence="1" id="KW-1277">Toxin-antitoxin system</keyword>
<dbReference type="GO" id="GO:0004540">
    <property type="term" value="F:RNA nuclease activity"/>
    <property type="evidence" value="ECO:0007669"/>
    <property type="project" value="InterPro"/>
</dbReference>
<keyword evidence="6" id="KW-1185">Reference proteome</keyword>
<reference evidence="6" key="1">
    <citation type="submission" date="2015-12" db="EMBL/GenBank/DDBJ databases">
        <title>Complete genome sequences of two moderately thermophilic Paenibacillus species.</title>
        <authorList>
            <person name="Butler R.III."/>
            <person name="Wang J."/>
            <person name="Stark B.C."/>
            <person name="Pombert J.-F."/>
        </authorList>
    </citation>
    <scope>NUCLEOTIDE SEQUENCE [LARGE SCALE GENOMIC DNA]</scope>
    <source>
        <strain evidence="6">32O-Y</strain>
    </source>
</reference>
<keyword evidence="3" id="KW-0378">Hydrolase</keyword>
<dbReference type="KEGG" id="pnp:IJ22_05540"/>
<dbReference type="RefSeq" id="WP_054819062.1">
    <property type="nucleotide sequence ID" value="NZ_BJCS01000002.1"/>
</dbReference>
<name>A0A0U2W0M9_9BACL</name>
<dbReference type="InterPro" id="IPR008201">
    <property type="entry name" value="HepT-like"/>
</dbReference>
<dbReference type="PATRIC" id="fig|162209.4.peg.587"/>
<gene>
    <name evidence="5" type="ORF">IJ22_05540</name>
</gene>
<reference evidence="5 6" key="2">
    <citation type="journal article" date="2016" name="Genome Announc.">
        <title>Complete Genome Sequences of Two Interactive Moderate Thermophiles, Paenibacillus napthalenovorans 32O-Y and Paenibacillus sp. 32O-W.</title>
        <authorList>
            <person name="Butler R.R.III."/>
            <person name="Wang J."/>
            <person name="Stark B.C."/>
            <person name="Pombert J.F."/>
        </authorList>
    </citation>
    <scope>NUCLEOTIDE SEQUENCE [LARGE SCALE GENOMIC DNA]</scope>
    <source>
        <strain evidence="5 6">32O-Y</strain>
    </source>
</reference>
<protein>
    <submittedName>
        <fullName evidence="5">Uncharacterized protein</fullName>
    </submittedName>
</protein>